<dbReference type="InterPro" id="IPR003775">
    <property type="entry name" value="Flagellar_assembly_factor_FliW"/>
</dbReference>
<keyword evidence="5" id="KW-0282">Flagellum</keyword>
<keyword evidence="2 4" id="KW-1005">Bacterial flagellum biogenesis</keyword>
<keyword evidence="4" id="KW-0143">Chaperone</keyword>
<evidence type="ECO:0000256" key="4">
    <source>
        <dbReference type="HAMAP-Rule" id="MF_01185"/>
    </source>
</evidence>
<dbReference type="PANTHER" id="PTHR39190:SF1">
    <property type="entry name" value="FLAGELLAR ASSEMBLY FACTOR FLIW"/>
    <property type="match status" value="1"/>
</dbReference>
<evidence type="ECO:0000313" key="6">
    <source>
        <dbReference type="Proteomes" id="UP000754710"/>
    </source>
</evidence>
<protein>
    <recommendedName>
        <fullName evidence="4">Flagellar assembly factor FliW</fullName>
    </recommendedName>
</protein>
<keyword evidence="5" id="KW-0966">Cell projection</keyword>
<dbReference type="PANTHER" id="PTHR39190">
    <property type="entry name" value="FLAGELLAR ASSEMBLY FACTOR FLIW"/>
    <property type="match status" value="1"/>
</dbReference>
<comment type="function">
    <text evidence="4">Acts as an anti-CsrA protein, binds CsrA and prevents it from repressing translation of its target genes, one of which is flagellin. Binds to flagellin and participates in the assembly of the flagellum.</text>
</comment>
<sequence length="144" mass="15198">MPDATTPDSGPGAIPVLDMVSPMLGFPEHRRFALARLDEEGTVCDLRSLEDTDLRFVVVPPSLFFDDYTPEVADTVAESLRAESGDDLVALVVVTLGEASGDATANLLAPVLVNPRHRLAAQVVLDDADLPVRAPLLPAGAAAR</sequence>
<organism evidence="5 6">
    <name type="scientific">Nocardioides jiangsuensis</name>
    <dbReference type="NCBI Taxonomy" id="2866161"/>
    <lineage>
        <taxon>Bacteria</taxon>
        <taxon>Bacillati</taxon>
        <taxon>Actinomycetota</taxon>
        <taxon>Actinomycetes</taxon>
        <taxon>Propionibacteriales</taxon>
        <taxon>Nocardioidaceae</taxon>
        <taxon>Nocardioides</taxon>
    </lineage>
</organism>
<dbReference type="SUPFAM" id="SSF141457">
    <property type="entry name" value="BH3618-like"/>
    <property type="match status" value="1"/>
</dbReference>
<accession>A0ABS7RHP5</accession>
<dbReference type="EMBL" id="JAIEZQ010000001">
    <property type="protein sequence ID" value="MBY9074049.1"/>
    <property type="molecule type" value="Genomic_DNA"/>
</dbReference>
<keyword evidence="6" id="KW-1185">Reference proteome</keyword>
<dbReference type="Pfam" id="PF02623">
    <property type="entry name" value="FliW"/>
    <property type="match status" value="1"/>
</dbReference>
<comment type="caution">
    <text evidence="5">The sequence shown here is derived from an EMBL/GenBank/DDBJ whole genome shotgun (WGS) entry which is preliminary data.</text>
</comment>
<proteinExistence type="inferred from homology"/>
<comment type="subunit">
    <text evidence="4">Interacts with translational regulator CsrA and flagellin(s).</text>
</comment>
<name>A0ABS7RHP5_9ACTN</name>
<keyword evidence="5" id="KW-0969">Cilium</keyword>
<reference evidence="5 6" key="1">
    <citation type="submission" date="2021-08" db="EMBL/GenBank/DDBJ databases">
        <title>Nocardioides bacterium WL0053 sp. nov., isolated from the sediment.</title>
        <authorList>
            <person name="Wang L."/>
            <person name="Zhang D."/>
            <person name="Zhang A."/>
        </authorList>
    </citation>
    <scope>NUCLEOTIDE SEQUENCE [LARGE SCALE GENOMIC DNA]</scope>
    <source>
        <strain evidence="5 6">WL0053</strain>
    </source>
</reference>
<keyword evidence="3 4" id="KW-0810">Translation regulation</keyword>
<dbReference type="HAMAP" id="MF_01185">
    <property type="entry name" value="FliW"/>
    <property type="match status" value="1"/>
</dbReference>
<evidence type="ECO:0000256" key="3">
    <source>
        <dbReference type="ARBA" id="ARBA00022845"/>
    </source>
</evidence>
<comment type="subcellular location">
    <subcellularLocation>
        <location evidence="4">Cytoplasm</location>
    </subcellularLocation>
</comment>
<dbReference type="Gene3D" id="2.30.290.10">
    <property type="entry name" value="BH3618-like"/>
    <property type="match status" value="1"/>
</dbReference>
<comment type="similarity">
    <text evidence="4">Belongs to the FliW family.</text>
</comment>
<keyword evidence="1 4" id="KW-0963">Cytoplasm</keyword>
<evidence type="ECO:0000256" key="2">
    <source>
        <dbReference type="ARBA" id="ARBA00022795"/>
    </source>
</evidence>
<evidence type="ECO:0000313" key="5">
    <source>
        <dbReference type="EMBL" id="MBY9074049.1"/>
    </source>
</evidence>
<dbReference type="InterPro" id="IPR024046">
    <property type="entry name" value="Flagellar_assmbl_FliW_dom_sf"/>
</dbReference>
<evidence type="ECO:0000256" key="1">
    <source>
        <dbReference type="ARBA" id="ARBA00022490"/>
    </source>
</evidence>
<dbReference type="Proteomes" id="UP000754710">
    <property type="component" value="Unassembled WGS sequence"/>
</dbReference>
<gene>
    <name evidence="4" type="primary">fliW</name>
    <name evidence="5" type="ORF">K1X13_04350</name>
</gene>